<dbReference type="PANTHER" id="PTHR46383:SF1">
    <property type="entry name" value="ASPARTATE AMINOTRANSFERASE"/>
    <property type="match status" value="1"/>
</dbReference>
<dbReference type="EC" id="2.6.1.1" evidence="7"/>
<dbReference type="InterPro" id="IPR015422">
    <property type="entry name" value="PyrdxlP-dep_Trfase_small"/>
</dbReference>
<dbReference type="InterPro" id="IPR015421">
    <property type="entry name" value="PyrdxlP-dep_Trfase_major"/>
</dbReference>
<dbReference type="GO" id="GO:0030170">
    <property type="term" value="F:pyridoxal phosphate binding"/>
    <property type="evidence" value="ECO:0007669"/>
    <property type="project" value="InterPro"/>
</dbReference>
<feature type="non-terminal residue" evidence="7">
    <location>
        <position position="227"/>
    </location>
</feature>
<keyword evidence="4 7" id="KW-0808">Transferase</keyword>
<reference evidence="7" key="1">
    <citation type="submission" date="2020-01" db="EMBL/GenBank/DDBJ databases">
        <authorList>
            <person name="Meier V. D."/>
            <person name="Meier V D."/>
        </authorList>
    </citation>
    <scope>NUCLEOTIDE SEQUENCE</scope>
    <source>
        <strain evidence="7">HLG_WM_MAG_07</strain>
    </source>
</reference>
<dbReference type="Gene3D" id="3.90.1150.10">
    <property type="entry name" value="Aspartate Aminotransferase, domain 1"/>
    <property type="match status" value="1"/>
</dbReference>
<keyword evidence="3 7" id="KW-0032">Aminotransferase</keyword>
<feature type="domain" description="Aminotransferase class I/classII large" evidence="6">
    <location>
        <begin position="45"/>
        <end position="226"/>
    </location>
</feature>
<gene>
    <name evidence="7" type="ORF">HELGO_WM35707</name>
</gene>
<dbReference type="InterPro" id="IPR004839">
    <property type="entry name" value="Aminotransferase_I/II_large"/>
</dbReference>
<evidence type="ECO:0000256" key="2">
    <source>
        <dbReference type="ARBA" id="ARBA00007441"/>
    </source>
</evidence>
<accession>A0A6S6STK9</accession>
<sequence length="227" mass="24887">MDHSVTLIVELDLDIQLSERIQRVKPSPTLAVSALSSKLKAEGRDIIGLGVGEPDFDTPKHICDAAKVALDAGKTRYTPVDGIPELKQAIIDKFKRDNQHDFTASEILVSTGGKQTLYNLCQALLNDGDEVIIPAPYWVSYPDMALLAGAVPVIVEATYDEHFKLSPEKLEAAITDKTRLFFINSPSNPTGVAYSKEELAALGEVLMKYPQIVVATDDMYEHVLFEG</sequence>
<dbReference type="SUPFAM" id="SSF53383">
    <property type="entry name" value="PLP-dependent transferases"/>
    <property type="match status" value="1"/>
</dbReference>
<comment type="similarity">
    <text evidence="2">Belongs to the class-I pyridoxal-phosphate-dependent aminotransferase family.</text>
</comment>
<dbReference type="CDD" id="cd00609">
    <property type="entry name" value="AAT_like"/>
    <property type="match status" value="1"/>
</dbReference>
<dbReference type="Pfam" id="PF00155">
    <property type="entry name" value="Aminotran_1_2"/>
    <property type="match status" value="1"/>
</dbReference>
<keyword evidence="5" id="KW-0663">Pyridoxal phosphate</keyword>
<evidence type="ECO:0000256" key="5">
    <source>
        <dbReference type="ARBA" id="ARBA00022898"/>
    </source>
</evidence>
<evidence type="ECO:0000256" key="3">
    <source>
        <dbReference type="ARBA" id="ARBA00022576"/>
    </source>
</evidence>
<dbReference type="GO" id="GO:0004069">
    <property type="term" value="F:L-aspartate:2-oxoglutarate aminotransferase activity"/>
    <property type="evidence" value="ECO:0007669"/>
    <property type="project" value="UniProtKB-EC"/>
</dbReference>
<evidence type="ECO:0000313" key="7">
    <source>
        <dbReference type="EMBL" id="CAA6810521.1"/>
    </source>
</evidence>
<proteinExistence type="inferred from homology"/>
<evidence type="ECO:0000256" key="1">
    <source>
        <dbReference type="ARBA" id="ARBA00001933"/>
    </source>
</evidence>
<dbReference type="Gene3D" id="3.40.640.10">
    <property type="entry name" value="Type I PLP-dependent aspartate aminotransferase-like (Major domain)"/>
    <property type="match status" value="1"/>
</dbReference>
<evidence type="ECO:0000259" key="6">
    <source>
        <dbReference type="Pfam" id="PF00155"/>
    </source>
</evidence>
<dbReference type="EMBL" id="CACVAY010000045">
    <property type="protein sequence ID" value="CAA6810521.1"/>
    <property type="molecule type" value="Genomic_DNA"/>
</dbReference>
<evidence type="ECO:0000256" key="4">
    <source>
        <dbReference type="ARBA" id="ARBA00022679"/>
    </source>
</evidence>
<dbReference type="PANTHER" id="PTHR46383">
    <property type="entry name" value="ASPARTATE AMINOTRANSFERASE"/>
    <property type="match status" value="1"/>
</dbReference>
<dbReference type="InterPro" id="IPR050596">
    <property type="entry name" value="AspAT/PAT-like"/>
</dbReference>
<organism evidence="7">
    <name type="scientific">uncultured Thiotrichaceae bacterium</name>
    <dbReference type="NCBI Taxonomy" id="298394"/>
    <lineage>
        <taxon>Bacteria</taxon>
        <taxon>Pseudomonadati</taxon>
        <taxon>Pseudomonadota</taxon>
        <taxon>Gammaproteobacteria</taxon>
        <taxon>Thiotrichales</taxon>
        <taxon>Thiotrichaceae</taxon>
        <taxon>environmental samples</taxon>
    </lineage>
</organism>
<name>A0A6S6STK9_9GAMM</name>
<dbReference type="AlphaFoldDB" id="A0A6S6STK9"/>
<dbReference type="InterPro" id="IPR015424">
    <property type="entry name" value="PyrdxlP-dep_Trfase"/>
</dbReference>
<protein>
    <submittedName>
        <fullName evidence="7">Aspartate aminotransferase (EC)</fullName>
        <ecNumber evidence="7">2.6.1.1</ecNumber>
    </submittedName>
</protein>
<comment type="cofactor">
    <cofactor evidence="1">
        <name>pyridoxal 5'-phosphate</name>
        <dbReference type="ChEBI" id="CHEBI:597326"/>
    </cofactor>
</comment>
<dbReference type="GO" id="GO:0006520">
    <property type="term" value="P:amino acid metabolic process"/>
    <property type="evidence" value="ECO:0007669"/>
    <property type="project" value="InterPro"/>
</dbReference>